<dbReference type="RefSeq" id="WP_129462925.1">
    <property type="nucleotide sequence ID" value="NZ_SBKQ01000001.1"/>
</dbReference>
<evidence type="ECO:0000313" key="2">
    <source>
        <dbReference type="Proteomes" id="UP000289734"/>
    </source>
</evidence>
<reference evidence="2" key="1">
    <citation type="submission" date="2019-01" db="EMBL/GenBank/DDBJ databases">
        <title>Cytophagaceae bacterium strain CAR-16.</title>
        <authorList>
            <person name="Chen W.-M."/>
        </authorList>
    </citation>
    <scope>NUCLEOTIDE SEQUENCE [LARGE SCALE GENOMIC DNA]</scope>
    <source>
        <strain evidence="2">ICH-30</strain>
    </source>
</reference>
<proteinExistence type="predicted"/>
<gene>
    <name evidence="1" type="ORF">EQG68_00990</name>
</gene>
<comment type="caution">
    <text evidence="1">The sequence shown here is derived from an EMBL/GenBank/DDBJ whole genome shotgun (WGS) entry which is preliminary data.</text>
</comment>
<evidence type="ECO:0000313" key="1">
    <source>
        <dbReference type="EMBL" id="RXR35503.1"/>
    </source>
</evidence>
<dbReference type="Proteomes" id="UP000289734">
    <property type="component" value="Unassembled WGS sequence"/>
</dbReference>
<sequence>MNKILGIIMFLNLSCSFSQNQFDSILSDLSKSYIKDNDIKDCVIKTEDYSTLKVEEDTRLYNNAVNAFRNSEIEIIEYLLKFENDYTPSTWIETPNPCSSSYTRSRNKAQDVLVLIDNYLRGCRTLSKDSTSLKLNYDFIKSFYKENKGLNKKEFQKKYIKQMG</sequence>
<name>A0A4Q1KYN1_9FLAO</name>
<organism evidence="1 2">
    <name type="scientific">Flavobacterium piscinae</name>
    <dbReference type="NCBI Taxonomy" id="2506424"/>
    <lineage>
        <taxon>Bacteria</taxon>
        <taxon>Pseudomonadati</taxon>
        <taxon>Bacteroidota</taxon>
        <taxon>Flavobacteriia</taxon>
        <taxon>Flavobacteriales</taxon>
        <taxon>Flavobacteriaceae</taxon>
        <taxon>Flavobacterium</taxon>
    </lineage>
</organism>
<accession>A0A4Q1KYN1</accession>
<keyword evidence="2" id="KW-1185">Reference proteome</keyword>
<dbReference type="AlphaFoldDB" id="A0A4Q1KYN1"/>
<dbReference type="EMBL" id="SBKQ01000001">
    <property type="protein sequence ID" value="RXR35503.1"/>
    <property type="molecule type" value="Genomic_DNA"/>
</dbReference>
<protein>
    <submittedName>
        <fullName evidence="1">Uncharacterized protein</fullName>
    </submittedName>
</protein>